<evidence type="ECO:0000256" key="5">
    <source>
        <dbReference type="ARBA" id="ARBA00048763"/>
    </source>
</evidence>
<evidence type="ECO:0000256" key="3">
    <source>
        <dbReference type="ARBA" id="ARBA00047418"/>
    </source>
</evidence>
<evidence type="ECO:0000256" key="6">
    <source>
        <dbReference type="ARBA" id="ARBA00049075"/>
    </source>
</evidence>
<dbReference type="GO" id="GO:0005634">
    <property type="term" value="C:nucleus"/>
    <property type="evidence" value="ECO:0007669"/>
    <property type="project" value="TreeGrafter"/>
</dbReference>
<sequence length="747" mass="83361">MSKLEDQCPAIGALGSLFKLTEVFLWDDESPGARQWSSFPELTKAGDAVEDDDDDEDKGPNSVFTTSDYDPLPEDVEVASQMNALGLPLSFHTNKKRNGKTKSKRKSICQKKSDSSGEVLESSKVSVGEIVSPTIFSGSISSSLCCISMVDQSEASYCNVAEEDANKNQPCSHKQDNSVSLTGVACDAVKEQNFFRTLDSLCNDGTYVTDAVVDHSHTEVGERLVKDACHEAEDENSCKDNGKELPYVTESAACSMQSNFDGTNDIEHNCVLGDWTVYWDSYYSRNYFYNIKTHTSTWYPPQGMEHLAICDDTHNSNKMFTELTEMDVNPALNLTDLCSLHNKSELFEESVEQFVDNNISVCQQYDELPDRIGLTAGNSVSATTPLPLTQSKSVEDLDELNEINDCHKDGSIECLLLNNLEHISRNKSNQLVPNEAYSSDLPHTFANTSDEQNANYLCGESNKSRSCEETLENCRDVKPCLLDSSSMSLGIGVSSTSMVDSWHDIVTTKRKKESRRTRIQRNLPNDDEELKCQELVQFSAGMVKYWCQRYLLFSRYDNGIKMDEEGWFSVTPESIAKHHALRCGSGLIVDCFTGVGGNAIQFAKRTRHVTAIDIDPKKIDYAHHNAAIYGVDDRIDFIKGDFFAMAPKLKANIVFLSPPWGGPDYAKVETYDIKTMLKPRDGYFLFNTAKEIASRIVMFLPKTVDLNQLAELSLSVSPPWSLEVEKNFLNGKLKSVTAYFNDPAVEE</sequence>
<dbReference type="GO" id="GO:0071164">
    <property type="term" value="F:RNA cap trimethylguanosine synthase activity"/>
    <property type="evidence" value="ECO:0007669"/>
    <property type="project" value="TreeGrafter"/>
</dbReference>
<accession>A0A8K0H6Q0</accession>
<dbReference type="OrthoDB" id="194443at2759"/>
<feature type="region of interest" description="Disordered" evidence="8">
    <location>
        <begin position="90"/>
        <end position="114"/>
    </location>
</feature>
<protein>
    <recommendedName>
        <fullName evidence="1">Trimethylguanosine synthase</fullName>
    </recommendedName>
    <alternativeName>
        <fullName evidence="7">Cap-specific guanine-N(2) methyltransferase</fullName>
    </alternativeName>
</protein>
<comment type="catalytic activity">
    <reaction evidence="4">
        <text>a 5'-end (N(7)-methyl 5'-triphosphoguanosine)-ribonucleoside in snoRNA + S-adenosyl-L-methionine = a 5'-end (N(2),N(7)-dimethyl 5'-triphosphoguanosine)-ribonucleoside in snoRNA + S-adenosyl-L-homocysteine + H(+)</text>
        <dbReference type="Rhea" id="RHEA:78475"/>
        <dbReference type="Rhea" id="RHEA-COMP:19086"/>
        <dbReference type="Rhea" id="RHEA-COMP:19088"/>
        <dbReference type="ChEBI" id="CHEBI:15378"/>
        <dbReference type="ChEBI" id="CHEBI:57856"/>
        <dbReference type="ChEBI" id="CHEBI:59789"/>
        <dbReference type="ChEBI" id="CHEBI:156461"/>
        <dbReference type="ChEBI" id="CHEBI:172880"/>
    </reaction>
    <physiologicalReaction direction="left-to-right" evidence="4">
        <dbReference type="Rhea" id="RHEA:78476"/>
    </physiologicalReaction>
</comment>
<dbReference type="PANTHER" id="PTHR14741:SF32">
    <property type="entry name" value="TRIMETHYLGUANOSINE SYNTHASE"/>
    <property type="match status" value="1"/>
</dbReference>
<dbReference type="SUPFAM" id="SSF51045">
    <property type="entry name" value="WW domain"/>
    <property type="match status" value="1"/>
</dbReference>
<dbReference type="PROSITE" id="PS50020">
    <property type="entry name" value="WW_DOMAIN_2"/>
    <property type="match status" value="1"/>
</dbReference>
<evidence type="ECO:0000256" key="7">
    <source>
        <dbReference type="ARBA" id="ARBA00049790"/>
    </source>
</evidence>
<comment type="similarity">
    <text evidence="2">Belongs to the methyltransferase superfamily. Trimethylguanosine synthase family.</text>
</comment>
<dbReference type="InterPro" id="IPR019012">
    <property type="entry name" value="RNA_cap_Gua-N2-MeTrfase"/>
</dbReference>
<evidence type="ECO:0000256" key="8">
    <source>
        <dbReference type="SAM" id="MobiDB-lite"/>
    </source>
</evidence>
<evidence type="ECO:0000313" key="11">
    <source>
        <dbReference type="Proteomes" id="UP000796880"/>
    </source>
</evidence>
<keyword evidence="11" id="KW-1185">Reference proteome</keyword>
<comment type="caution">
    <text evidence="10">The sequence shown here is derived from an EMBL/GenBank/DDBJ whole genome shotgun (WGS) entry which is preliminary data.</text>
</comment>
<dbReference type="SUPFAM" id="SSF53335">
    <property type="entry name" value="S-adenosyl-L-methionine-dependent methyltransferases"/>
    <property type="match status" value="1"/>
</dbReference>
<organism evidence="10 11">
    <name type="scientific">Rhamnella rubrinervis</name>
    <dbReference type="NCBI Taxonomy" id="2594499"/>
    <lineage>
        <taxon>Eukaryota</taxon>
        <taxon>Viridiplantae</taxon>
        <taxon>Streptophyta</taxon>
        <taxon>Embryophyta</taxon>
        <taxon>Tracheophyta</taxon>
        <taxon>Spermatophyta</taxon>
        <taxon>Magnoliopsida</taxon>
        <taxon>eudicotyledons</taxon>
        <taxon>Gunneridae</taxon>
        <taxon>Pentapetalae</taxon>
        <taxon>rosids</taxon>
        <taxon>fabids</taxon>
        <taxon>Rosales</taxon>
        <taxon>Rhamnaceae</taxon>
        <taxon>rhamnoid group</taxon>
        <taxon>Rhamneae</taxon>
        <taxon>Rhamnella</taxon>
    </lineage>
</organism>
<evidence type="ECO:0000313" key="10">
    <source>
        <dbReference type="EMBL" id="KAF3446649.1"/>
    </source>
</evidence>
<feature type="compositionally biased region" description="Acidic residues" evidence="8">
    <location>
        <begin position="48"/>
        <end position="57"/>
    </location>
</feature>
<dbReference type="AlphaFoldDB" id="A0A8K0H6Q0"/>
<dbReference type="FunFam" id="3.40.50.150:FF:000305">
    <property type="entry name" value="S-adenosyl-L-methionine-dependent methyltransferase superfamily protein"/>
    <property type="match status" value="1"/>
</dbReference>
<gene>
    <name evidence="10" type="ORF">FNV43_RR11829</name>
</gene>
<feature type="region of interest" description="Disordered" evidence="8">
    <location>
        <begin position="31"/>
        <end position="71"/>
    </location>
</feature>
<name>A0A8K0H6Q0_9ROSA</name>
<dbReference type="CDD" id="cd00201">
    <property type="entry name" value="WW"/>
    <property type="match status" value="1"/>
</dbReference>
<dbReference type="InterPro" id="IPR001202">
    <property type="entry name" value="WW_dom"/>
</dbReference>
<comment type="catalytic activity">
    <reaction evidence="3">
        <text>a 5'-end (N(2),N(7)-dimethyl 5'-triphosphoguanosine)-ribonucleoside in snoRNA + S-adenosyl-L-methionine = a 5'-end (N(2),N(2),N(7)-trimethyl 5'-triphosphoguanosine)-ribonucleoside in snoRNA + S-adenosyl-L-homocysteine + H(+)</text>
        <dbReference type="Rhea" id="RHEA:78507"/>
        <dbReference type="Rhea" id="RHEA-COMP:19088"/>
        <dbReference type="Rhea" id="RHEA-COMP:19090"/>
        <dbReference type="ChEBI" id="CHEBI:15378"/>
        <dbReference type="ChEBI" id="CHEBI:57856"/>
        <dbReference type="ChEBI" id="CHEBI:59789"/>
        <dbReference type="ChEBI" id="CHEBI:167623"/>
        <dbReference type="ChEBI" id="CHEBI:172880"/>
    </reaction>
    <physiologicalReaction direction="left-to-right" evidence="3">
        <dbReference type="Rhea" id="RHEA:78508"/>
    </physiologicalReaction>
</comment>
<proteinExistence type="inferred from homology"/>
<feature type="domain" description="WW" evidence="9">
    <location>
        <begin position="275"/>
        <end position="303"/>
    </location>
</feature>
<evidence type="ECO:0000259" key="9">
    <source>
        <dbReference type="PROSITE" id="PS50020"/>
    </source>
</evidence>
<dbReference type="InterPro" id="IPR036020">
    <property type="entry name" value="WW_dom_sf"/>
</dbReference>
<comment type="catalytic activity">
    <reaction evidence="5">
        <text>a 5'-end (N(2),N(7)-dimethyl 5'-triphosphoguanosine)-ribonucleoside in snRNA + S-adenosyl-L-methionine = a 5'-end (N(2),N(2),N(7)-trimethyl 5'-triphosphoguanosine)-ribonucleoside in snRNA + S-adenosyl-L-homocysteine + H(+)</text>
        <dbReference type="Rhea" id="RHEA:78479"/>
        <dbReference type="Rhea" id="RHEA-COMP:19087"/>
        <dbReference type="Rhea" id="RHEA-COMP:19089"/>
        <dbReference type="ChEBI" id="CHEBI:15378"/>
        <dbReference type="ChEBI" id="CHEBI:57856"/>
        <dbReference type="ChEBI" id="CHEBI:59789"/>
        <dbReference type="ChEBI" id="CHEBI:167623"/>
        <dbReference type="ChEBI" id="CHEBI:172880"/>
    </reaction>
    <physiologicalReaction direction="left-to-right" evidence="5">
        <dbReference type="Rhea" id="RHEA:78480"/>
    </physiologicalReaction>
</comment>
<reference evidence="10" key="1">
    <citation type="submission" date="2020-03" db="EMBL/GenBank/DDBJ databases">
        <title>A high-quality chromosome-level genome assembly of a woody plant with both climbing and erect habits, Rhamnella rubrinervis.</title>
        <authorList>
            <person name="Lu Z."/>
            <person name="Yang Y."/>
            <person name="Zhu X."/>
            <person name="Sun Y."/>
        </authorList>
    </citation>
    <scope>NUCLEOTIDE SEQUENCE</scope>
    <source>
        <strain evidence="10">BYM</strain>
        <tissue evidence="10">Leaf</tissue>
    </source>
</reference>
<evidence type="ECO:0000256" key="4">
    <source>
        <dbReference type="ARBA" id="ARBA00048740"/>
    </source>
</evidence>
<dbReference type="PROSITE" id="PS01159">
    <property type="entry name" value="WW_DOMAIN_1"/>
    <property type="match status" value="1"/>
</dbReference>
<dbReference type="InterPro" id="IPR029063">
    <property type="entry name" value="SAM-dependent_MTases_sf"/>
</dbReference>
<dbReference type="Gene3D" id="2.20.70.10">
    <property type="match status" value="1"/>
</dbReference>
<evidence type="ECO:0000256" key="2">
    <source>
        <dbReference type="ARBA" id="ARBA00025783"/>
    </source>
</evidence>
<dbReference type="PANTHER" id="PTHR14741">
    <property type="entry name" value="S-ADENOSYLMETHIONINE-DEPENDENT METHYLTRANSFERASE RELATED"/>
    <property type="match status" value="1"/>
</dbReference>
<evidence type="ECO:0000256" key="1">
    <source>
        <dbReference type="ARBA" id="ARBA00018517"/>
    </source>
</evidence>
<dbReference type="EMBL" id="VOIH02000005">
    <property type="protein sequence ID" value="KAF3446649.1"/>
    <property type="molecule type" value="Genomic_DNA"/>
</dbReference>
<feature type="compositionally biased region" description="Basic residues" evidence="8">
    <location>
        <begin position="93"/>
        <end position="109"/>
    </location>
</feature>
<dbReference type="Gene3D" id="3.40.50.150">
    <property type="entry name" value="Vaccinia Virus protein VP39"/>
    <property type="match status" value="1"/>
</dbReference>
<dbReference type="Pfam" id="PF09445">
    <property type="entry name" value="Methyltransf_15"/>
    <property type="match status" value="1"/>
</dbReference>
<dbReference type="CDD" id="cd02440">
    <property type="entry name" value="AdoMet_MTases"/>
    <property type="match status" value="1"/>
</dbReference>
<comment type="catalytic activity">
    <reaction evidence="6">
        <text>a 5'-end (N(7)-methyl 5'-triphosphoguanosine)-ribonucleoside in snRNA + S-adenosyl-L-methionine = a 5'-end (N(2),N(7)-dimethyl 5'-triphosphoguanosine)-ribonucleoside in snRNA + S-adenosyl-L-homocysteine + H(+)</text>
        <dbReference type="Rhea" id="RHEA:78471"/>
        <dbReference type="Rhea" id="RHEA-COMP:19085"/>
        <dbReference type="Rhea" id="RHEA-COMP:19087"/>
        <dbReference type="ChEBI" id="CHEBI:15378"/>
        <dbReference type="ChEBI" id="CHEBI:57856"/>
        <dbReference type="ChEBI" id="CHEBI:59789"/>
        <dbReference type="ChEBI" id="CHEBI:156461"/>
        <dbReference type="ChEBI" id="CHEBI:172880"/>
    </reaction>
    <physiologicalReaction direction="left-to-right" evidence="6">
        <dbReference type="Rhea" id="RHEA:78472"/>
    </physiologicalReaction>
</comment>
<dbReference type="Proteomes" id="UP000796880">
    <property type="component" value="Unassembled WGS sequence"/>
</dbReference>